<keyword evidence="7" id="KW-1185">Reference proteome</keyword>
<dbReference type="CDD" id="cd06533">
    <property type="entry name" value="Glyco_transf_WecG_TagA"/>
    <property type="match status" value="1"/>
</dbReference>
<evidence type="ECO:0000313" key="7">
    <source>
        <dbReference type="Proteomes" id="UP000279909"/>
    </source>
</evidence>
<dbReference type="GO" id="GO:0019350">
    <property type="term" value="P:teichoic acid biosynthetic process"/>
    <property type="evidence" value="ECO:0007669"/>
    <property type="project" value="UniProtKB-UniRule"/>
</dbReference>
<dbReference type="RefSeq" id="WP_122973426.1">
    <property type="nucleotide sequence ID" value="NZ_RHLQ01000059.1"/>
</dbReference>
<evidence type="ECO:0000256" key="3">
    <source>
        <dbReference type="ARBA" id="ARBA00022944"/>
    </source>
</evidence>
<dbReference type="PANTHER" id="PTHR34136">
    <property type="match status" value="1"/>
</dbReference>
<dbReference type="GO" id="GO:0071555">
    <property type="term" value="P:cell wall organization"/>
    <property type="evidence" value="ECO:0007669"/>
    <property type="project" value="UniProtKB-KW"/>
</dbReference>
<gene>
    <name evidence="6" type="ORF">EC501_16400</name>
</gene>
<dbReference type="NCBIfam" id="TIGR00696">
    <property type="entry name" value="wecG_tagA_cpsF"/>
    <property type="match status" value="1"/>
</dbReference>
<dbReference type="GO" id="GO:0047244">
    <property type="term" value="F:N-acetylglucosaminyldiphosphoundecaprenol N-acetyl-beta-D-mannosaminyltransferase activity"/>
    <property type="evidence" value="ECO:0007669"/>
    <property type="project" value="UniProtKB-UniRule"/>
</dbReference>
<protein>
    <recommendedName>
        <fullName evidence="5">N-acetylglucosaminyldiphosphoundecaprenol N-acetyl-beta-D-mannosaminyltransferase</fullName>
        <ecNumber evidence="5">2.4.1.187</ecNumber>
    </recommendedName>
    <alternativeName>
        <fullName evidence="5">N-acetylmannosaminyltransferase</fullName>
    </alternativeName>
    <alternativeName>
        <fullName evidence="5">UDP-N-acetylmannosamine transferase</fullName>
    </alternativeName>
    <alternativeName>
        <fullName evidence="5">UDP-N-acetylmannosamine:N-acetylglucosaminyl pyrophosphorylundecaprenol N-acetylmannosaminyltransferase</fullName>
    </alternativeName>
</protein>
<dbReference type="UniPathway" id="UPA00632"/>
<keyword evidence="1 5" id="KW-0328">Glycosyltransferase</keyword>
<evidence type="ECO:0000313" key="6">
    <source>
        <dbReference type="EMBL" id="RNC97224.1"/>
    </source>
</evidence>
<dbReference type="Pfam" id="PF03808">
    <property type="entry name" value="Glyco_tran_WecG"/>
    <property type="match status" value="1"/>
</dbReference>
<dbReference type="PANTHER" id="PTHR34136:SF1">
    <property type="entry name" value="UDP-N-ACETYL-D-MANNOSAMINURONIC ACID TRANSFERASE"/>
    <property type="match status" value="1"/>
</dbReference>
<reference evidence="6 7" key="1">
    <citation type="journal article" date="2014" name="Int. J. Syst. Evol. Microbiol.">
        <title>Lysinibacillus halotolerans sp. nov., isolated from saline-alkaline soil.</title>
        <authorList>
            <person name="Kong D."/>
            <person name="Wang Y."/>
            <person name="Zhao B."/>
            <person name="Li Y."/>
            <person name="Song J."/>
            <person name="Zhai Y."/>
            <person name="Zhang C."/>
            <person name="Wang H."/>
            <person name="Chen X."/>
            <person name="Zhao B."/>
            <person name="Ruan Z."/>
        </authorList>
    </citation>
    <scope>NUCLEOTIDE SEQUENCE [LARGE SCALE GENOMIC DNA]</scope>
    <source>
        <strain evidence="6 7">MCCC 1A12703</strain>
    </source>
</reference>
<evidence type="ECO:0000256" key="4">
    <source>
        <dbReference type="ARBA" id="ARBA00023316"/>
    </source>
</evidence>
<keyword evidence="4 5" id="KW-0961">Cell wall biogenesis/degradation</keyword>
<keyword evidence="2 5" id="KW-0808">Transferase</keyword>
<evidence type="ECO:0000256" key="2">
    <source>
        <dbReference type="ARBA" id="ARBA00022679"/>
    </source>
</evidence>
<dbReference type="OrthoDB" id="9771846at2"/>
<comment type="similarity">
    <text evidence="5">Belongs to the glycosyltransferase 26 family. TagA/TarA subfamily.</text>
</comment>
<accession>A0A3M8H4T2</accession>
<comment type="catalytic activity">
    <reaction evidence="5">
        <text>UDP-N-acetyl-alpha-D-mannosamine + N-acetyl-alpha-D-glucosaminyl-di-trans,octa-cis-undecaprenyl diphosphate = N-acetyl-beta-D-mannosaminyl-(1-&gt;4)-N-acetyl-alpha-D-glucosaminyl di-trans,octa-cis-undecaprenyl diphosphate + UDP + H(+)</text>
        <dbReference type="Rhea" id="RHEA:16053"/>
        <dbReference type="ChEBI" id="CHEBI:15378"/>
        <dbReference type="ChEBI" id="CHEBI:58223"/>
        <dbReference type="ChEBI" id="CHEBI:62959"/>
        <dbReference type="ChEBI" id="CHEBI:68623"/>
        <dbReference type="ChEBI" id="CHEBI:132210"/>
        <dbReference type="EC" id="2.4.1.187"/>
    </reaction>
</comment>
<comment type="pathway">
    <text evidence="5">Cell wall biogenesis; teichoic acid biosynthesis.</text>
</comment>
<sequence>MKEKVLGIQVNTEKYDRLIKEIFSRIERKEKTLIVAINPEKIMNAKDNESLKKLLNDAEIQIPDGIGVIIASKIQKGNIHERVTGVEMMMRICEEASKQDKSIFLYGGKCGVADQAAKKLKELYPTIKVVGTQDGYENNMEKVISNINKAKPDILFVAMGSPKQENWINQYRNQLYPTIFQGVGGSFDVLAGTVKRAPVIFQQLGLEWLYRLLKEPKRFKRQLALPRFLVEVVRHSVRKQHKV</sequence>
<dbReference type="Proteomes" id="UP000279909">
    <property type="component" value="Unassembled WGS sequence"/>
</dbReference>
<organism evidence="6 7">
    <name type="scientific">Lysinibacillus halotolerans</name>
    <dbReference type="NCBI Taxonomy" id="1368476"/>
    <lineage>
        <taxon>Bacteria</taxon>
        <taxon>Bacillati</taxon>
        <taxon>Bacillota</taxon>
        <taxon>Bacilli</taxon>
        <taxon>Bacillales</taxon>
        <taxon>Bacillaceae</taxon>
        <taxon>Lysinibacillus</taxon>
    </lineage>
</organism>
<dbReference type="AlphaFoldDB" id="A0A3M8H4T2"/>
<name>A0A3M8H4T2_9BACI</name>
<evidence type="ECO:0000256" key="5">
    <source>
        <dbReference type="HAMAP-Rule" id="MF_02070"/>
    </source>
</evidence>
<evidence type="ECO:0000256" key="1">
    <source>
        <dbReference type="ARBA" id="ARBA00022676"/>
    </source>
</evidence>
<dbReference type="InterPro" id="IPR034714">
    <property type="entry name" value="TagA_TarA"/>
</dbReference>
<dbReference type="InterPro" id="IPR004629">
    <property type="entry name" value="WecG_TagA_CpsF"/>
</dbReference>
<dbReference type="EMBL" id="RHLQ01000059">
    <property type="protein sequence ID" value="RNC97224.1"/>
    <property type="molecule type" value="Genomic_DNA"/>
</dbReference>
<comment type="function">
    <text evidence="5">Catalyzes the conversion of GlcNAc-PP-undecaprenol into ManNAc-GlcNAc-PP-undecaprenol, the first committed lipid intermediate in the de novo synthesis of teichoic acid.</text>
</comment>
<dbReference type="HAMAP" id="MF_02070">
    <property type="entry name" value="TagA_TarA"/>
    <property type="match status" value="1"/>
</dbReference>
<comment type="caution">
    <text evidence="6">The sequence shown here is derived from an EMBL/GenBank/DDBJ whole genome shotgun (WGS) entry which is preliminary data.</text>
</comment>
<keyword evidence="3 5" id="KW-0777">Teichoic acid biosynthesis</keyword>
<proteinExistence type="inferred from homology"/>
<dbReference type="EC" id="2.4.1.187" evidence="5"/>